<dbReference type="InterPro" id="IPR007205">
    <property type="entry name" value="Protein_HGH1_N"/>
</dbReference>
<dbReference type="AlphaFoldDB" id="A0A2G4SKK1"/>
<dbReference type="PANTHER" id="PTHR13387:SF9">
    <property type="entry name" value="PROTEIN HGH1 HOMOLOG"/>
    <property type="match status" value="1"/>
</dbReference>
<feature type="domain" description="Protein HGH1 C-terminal" evidence="4">
    <location>
        <begin position="286"/>
        <end position="339"/>
    </location>
</feature>
<dbReference type="InterPro" id="IPR016024">
    <property type="entry name" value="ARM-type_fold"/>
</dbReference>
<protein>
    <recommendedName>
        <fullName evidence="2">Protein HGH1 homolog</fullName>
    </recommendedName>
</protein>
<dbReference type="InterPro" id="IPR011989">
    <property type="entry name" value="ARM-like"/>
</dbReference>
<dbReference type="STRING" id="1340429.A0A2G4SKK1"/>
<dbReference type="InterPro" id="IPR007206">
    <property type="entry name" value="Protein_HGH1_C"/>
</dbReference>
<dbReference type="SUPFAM" id="SSF48371">
    <property type="entry name" value="ARM repeat"/>
    <property type="match status" value="1"/>
</dbReference>
<dbReference type="EMBL" id="KZ303859">
    <property type="protein sequence ID" value="PHZ09294.1"/>
    <property type="molecule type" value="Genomic_DNA"/>
</dbReference>
<dbReference type="InterPro" id="IPR039717">
    <property type="entry name" value="Hgh1"/>
</dbReference>
<proteinExistence type="inferred from homology"/>
<evidence type="ECO:0000256" key="1">
    <source>
        <dbReference type="ARBA" id="ARBA00006712"/>
    </source>
</evidence>
<evidence type="ECO:0000313" key="6">
    <source>
        <dbReference type="Proteomes" id="UP000242254"/>
    </source>
</evidence>
<comment type="similarity">
    <text evidence="1">Belongs to the HGH1 family.</text>
</comment>
<evidence type="ECO:0000259" key="3">
    <source>
        <dbReference type="Pfam" id="PF04063"/>
    </source>
</evidence>
<gene>
    <name evidence="5" type="ORF">RHIMIDRAFT_240799</name>
</gene>
<dbReference type="GeneID" id="35440445"/>
<evidence type="ECO:0000256" key="2">
    <source>
        <dbReference type="ARBA" id="ARBA00014076"/>
    </source>
</evidence>
<feature type="domain" description="Protein HGH1 N-terminal" evidence="3">
    <location>
        <begin position="96"/>
        <end position="280"/>
    </location>
</feature>
<dbReference type="RefSeq" id="XP_023463002.1">
    <property type="nucleotide sequence ID" value="XM_023609455.1"/>
</dbReference>
<dbReference type="Proteomes" id="UP000242254">
    <property type="component" value="Unassembled WGS sequence"/>
</dbReference>
<accession>A0A2G4SKK1</accession>
<dbReference type="PANTHER" id="PTHR13387">
    <property type="entry name" value="PROTEIN HGH1 HOMOLOG"/>
    <property type="match status" value="1"/>
</dbReference>
<name>A0A2G4SKK1_RHIZD</name>
<dbReference type="Pfam" id="PF04063">
    <property type="entry name" value="DUF383"/>
    <property type="match status" value="1"/>
</dbReference>
<evidence type="ECO:0000259" key="4">
    <source>
        <dbReference type="Pfam" id="PF04064"/>
    </source>
</evidence>
<dbReference type="Pfam" id="PF04064">
    <property type="entry name" value="DUF384"/>
    <property type="match status" value="1"/>
</dbReference>
<keyword evidence="6" id="KW-1185">Reference proteome</keyword>
<sequence>MEQQIRELIPFLHQPALEIRAIALHHLVPYTPNGNQYRYILIEQRQTVCKDMKALCREDPITAHDALRCLINLSSDPSVQQELDDDSFIKYICLLITNPKSVLADLACMLLSNMTKYESTCVKIIQGKVEPLEGLSKSTRLLDHLVEVFHKGYKKEYNPEAEFHFLASVFSNVSSIRLGRVFMIEPSEADQLSPLTKLQIFSEDPNVIRRGGIDSVLKNCCFETREHERLLDVDRVNALPFILLPLCGNEEYDMDEFEQFPEEIQLLGDDKKRETDPLLRAMLVEAVILLTTTRYGREYLRKKQVYRVIQRLHAQEVEEDIKEKCVTIVDMLIRDEEAPEITEIKEQKEEEDEDLIIEEIA</sequence>
<dbReference type="Gene3D" id="1.25.10.10">
    <property type="entry name" value="Leucine-rich Repeat Variant"/>
    <property type="match status" value="1"/>
</dbReference>
<reference evidence="5 6" key="1">
    <citation type="journal article" date="2016" name="Proc. Natl. Acad. Sci. U.S.A.">
        <title>Lipid metabolic changes in an early divergent fungus govern the establishment of a mutualistic symbiosis with endobacteria.</title>
        <authorList>
            <person name="Lastovetsky O.A."/>
            <person name="Gaspar M.L."/>
            <person name="Mondo S.J."/>
            <person name="LaButti K.M."/>
            <person name="Sandor L."/>
            <person name="Grigoriev I.V."/>
            <person name="Henry S.A."/>
            <person name="Pawlowska T.E."/>
        </authorList>
    </citation>
    <scope>NUCLEOTIDE SEQUENCE [LARGE SCALE GENOMIC DNA]</scope>
    <source>
        <strain evidence="5 6">ATCC 52813</strain>
    </source>
</reference>
<evidence type="ECO:0000313" key="5">
    <source>
        <dbReference type="EMBL" id="PHZ09294.1"/>
    </source>
</evidence>
<organism evidence="5 6">
    <name type="scientific">Rhizopus microsporus ATCC 52813</name>
    <dbReference type="NCBI Taxonomy" id="1340429"/>
    <lineage>
        <taxon>Eukaryota</taxon>
        <taxon>Fungi</taxon>
        <taxon>Fungi incertae sedis</taxon>
        <taxon>Mucoromycota</taxon>
        <taxon>Mucoromycotina</taxon>
        <taxon>Mucoromycetes</taxon>
        <taxon>Mucorales</taxon>
        <taxon>Mucorineae</taxon>
        <taxon>Rhizopodaceae</taxon>
        <taxon>Rhizopus</taxon>
    </lineage>
</organism>